<evidence type="ECO:0000313" key="4">
    <source>
        <dbReference type="Proteomes" id="UP000887023"/>
    </source>
</evidence>
<feature type="transmembrane region" description="Helical" evidence="2">
    <location>
        <begin position="78"/>
        <end position="103"/>
    </location>
</feature>
<keyword evidence="2" id="KW-0472">Membrane</keyword>
<sequence length="253" mass="25513">MNPDVKPNLLLGYVVAALGVLAFLLGFLPFGRVSGLDGLTWDTTVNFFEGGAAGTIALLLLGGLLAAFSVLPRQDLMGAAAAASISGFAGLLVQGFNVVGGFYERAFGLYVVLVLGLTQSALAVYAVFAATRPARPVPAQPPGYGTQSGYGAQPGYTAPGPQPGYAPSATPSYPAGYSHPAYRPAPGVADPYGGYGAGSGSPDSYSAGLAGTGYAVTPDEAPTEQYPSPLVPPADPPGSAAQFRPPEGDGNQR</sequence>
<organism evidence="3 4">
    <name type="scientific">Skermania pinensis</name>
    <dbReference type="NCBI Taxonomy" id="39122"/>
    <lineage>
        <taxon>Bacteria</taxon>
        <taxon>Bacillati</taxon>
        <taxon>Actinomycetota</taxon>
        <taxon>Actinomycetes</taxon>
        <taxon>Mycobacteriales</taxon>
        <taxon>Gordoniaceae</taxon>
        <taxon>Skermania</taxon>
    </lineage>
</organism>
<dbReference type="Proteomes" id="UP000887023">
    <property type="component" value="Chromosome"/>
</dbReference>
<evidence type="ECO:0000313" key="3">
    <source>
        <dbReference type="EMBL" id="QXQ13219.1"/>
    </source>
</evidence>
<keyword evidence="2" id="KW-0812">Transmembrane</keyword>
<feature type="region of interest" description="Disordered" evidence="1">
    <location>
        <begin position="139"/>
        <end position="171"/>
    </location>
</feature>
<feature type="region of interest" description="Disordered" evidence="1">
    <location>
        <begin position="193"/>
        <end position="253"/>
    </location>
</feature>
<evidence type="ECO:0000256" key="2">
    <source>
        <dbReference type="SAM" id="Phobius"/>
    </source>
</evidence>
<dbReference type="EMBL" id="CP079105">
    <property type="protein sequence ID" value="QXQ13219.1"/>
    <property type="molecule type" value="Genomic_DNA"/>
</dbReference>
<accession>A0ABX8S883</accession>
<reference evidence="3" key="1">
    <citation type="submission" date="2021-07" db="EMBL/GenBank/DDBJ databases">
        <title>Candidatus Kaistella beijingensis sp. nov. isolated from a municipal wastewater treatment plant is involved in sludge foaming.</title>
        <authorList>
            <person name="Song Y."/>
            <person name="Liu S.-J."/>
        </authorList>
    </citation>
    <scope>NUCLEOTIDE SEQUENCE</scope>
    <source>
        <strain evidence="3">DSM 43998</strain>
    </source>
</reference>
<gene>
    <name evidence="3" type="ORF">KV203_15235</name>
</gene>
<evidence type="ECO:0000256" key="1">
    <source>
        <dbReference type="SAM" id="MobiDB-lite"/>
    </source>
</evidence>
<name>A0ABX8S883_9ACTN</name>
<keyword evidence="2" id="KW-1133">Transmembrane helix</keyword>
<feature type="transmembrane region" description="Helical" evidence="2">
    <location>
        <begin position="9"/>
        <end position="30"/>
    </location>
</feature>
<feature type="transmembrane region" description="Helical" evidence="2">
    <location>
        <begin position="50"/>
        <end position="71"/>
    </location>
</feature>
<proteinExistence type="predicted"/>
<protein>
    <submittedName>
        <fullName evidence="3">DUF5336 domain-containing protein</fullName>
    </submittedName>
</protein>
<dbReference type="InterPro" id="IPR035166">
    <property type="entry name" value="DUF5336"/>
</dbReference>
<dbReference type="RefSeq" id="WP_066472775.1">
    <property type="nucleotide sequence ID" value="NZ_CBCRUZ010000008.1"/>
</dbReference>
<keyword evidence="4" id="KW-1185">Reference proteome</keyword>
<feature type="transmembrane region" description="Helical" evidence="2">
    <location>
        <begin position="109"/>
        <end position="128"/>
    </location>
</feature>
<dbReference type="Pfam" id="PF17270">
    <property type="entry name" value="DUF5336"/>
    <property type="match status" value="1"/>
</dbReference>